<dbReference type="SUPFAM" id="SSF54695">
    <property type="entry name" value="POZ domain"/>
    <property type="match status" value="1"/>
</dbReference>
<dbReference type="SMART" id="SM00225">
    <property type="entry name" value="BTB"/>
    <property type="match status" value="1"/>
</dbReference>
<dbReference type="GO" id="GO:0017148">
    <property type="term" value="P:negative regulation of translation"/>
    <property type="evidence" value="ECO:0007669"/>
    <property type="project" value="UniProtKB-KW"/>
</dbReference>
<dbReference type="InterPro" id="IPR016138">
    <property type="entry name" value="Ribosome_inactivat_prot_sub1"/>
</dbReference>
<dbReference type="InterPro" id="IPR016139">
    <property type="entry name" value="Ribosome_inactivat_prot_sub2"/>
</dbReference>
<accession>A0A4U6TJN1</accession>
<dbReference type="Gene3D" id="3.30.710.10">
    <property type="entry name" value="Potassium Channel Kv1.1, Chain A"/>
    <property type="match status" value="1"/>
</dbReference>
<dbReference type="InterPro" id="IPR036041">
    <property type="entry name" value="Ribosome-inact_prot_sf"/>
</dbReference>
<dbReference type="GO" id="GO:0090729">
    <property type="term" value="F:toxin activity"/>
    <property type="evidence" value="ECO:0007669"/>
    <property type="project" value="UniProtKB-KW"/>
</dbReference>
<proteinExistence type="inferred from homology"/>
<dbReference type="Gene3D" id="1.25.40.420">
    <property type="match status" value="1"/>
</dbReference>
<comment type="similarity">
    <text evidence="2">Belongs to the Tdpoz family.</text>
</comment>
<keyword evidence="4" id="KW-0378">Hydrolase</keyword>
<dbReference type="Gene3D" id="3.40.420.10">
    <property type="entry name" value="Ricin (A subunit), domain 1"/>
    <property type="match status" value="1"/>
</dbReference>
<dbReference type="InterPro" id="IPR000210">
    <property type="entry name" value="BTB/POZ_dom"/>
</dbReference>
<sequence>MATNPLFTAAFDLASGDDYGAFLAGIRDRLGSPRHVSHGRPVLPPVEPGVPPRRWFHVLLRTPASALTLATRADNLRLAGFQSADGTWWELSHGTFPRRRGGLIPGATSLGFAGTYRDLVGGTREVANVELGRRQMTEAVDALAAFASGGATDAKQSRRRLAKDALAVLLLMVHEATRFLDVAAVVAGLMRPDAAATSGRITTRSSTSPDLGWRYWSCLLLSADSHPSMPAGIGEPRPTEHLNKEWVERAAATVGILLFVKVGNGIKAEKALRLFRGNLCGTGRDGAGPDVTFLLVSGESVAAHRYVLAGKSPVFLRQFIGRRIEKPSPRVEVKDMDAASFKAMIHFIYTDTVPEFDQRRTPEEEEEAVAVMAHHLLAAAHRYELDRLKLICKRKLQSGAIYVDMAARTLALAEQHNYRRLKAKCIDFIVGSPETLHAVLATEGYKHLEASCPAVLTELLKSVHGRKNLISK</sequence>
<evidence type="ECO:0000259" key="5">
    <source>
        <dbReference type="PROSITE" id="PS50097"/>
    </source>
</evidence>
<evidence type="ECO:0000313" key="6">
    <source>
        <dbReference type="EMBL" id="TKW01155.1"/>
    </source>
</evidence>
<dbReference type="InterPro" id="IPR045005">
    <property type="entry name" value="BPM1-6"/>
</dbReference>
<feature type="domain" description="BTB" evidence="5">
    <location>
        <begin position="289"/>
        <end position="357"/>
    </location>
</feature>
<evidence type="ECO:0000256" key="1">
    <source>
        <dbReference type="ARBA" id="ARBA00004906"/>
    </source>
</evidence>
<protein>
    <recommendedName>
        <fullName evidence="3">rRNA N-glycosidase</fullName>
    </recommendedName>
</protein>
<organism evidence="6 7">
    <name type="scientific">Setaria viridis</name>
    <name type="common">Green bristlegrass</name>
    <name type="synonym">Setaria italica subsp. viridis</name>
    <dbReference type="NCBI Taxonomy" id="4556"/>
    <lineage>
        <taxon>Eukaryota</taxon>
        <taxon>Viridiplantae</taxon>
        <taxon>Streptophyta</taxon>
        <taxon>Embryophyta</taxon>
        <taxon>Tracheophyta</taxon>
        <taxon>Spermatophyta</taxon>
        <taxon>Magnoliopsida</taxon>
        <taxon>Liliopsida</taxon>
        <taxon>Poales</taxon>
        <taxon>Poaceae</taxon>
        <taxon>PACMAD clade</taxon>
        <taxon>Panicoideae</taxon>
        <taxon>Panicodae</taxon>
        <taxon>Paniceae</taxon>
        <taxon>Cenchrinae</taxon>
        <taxon>Setaria</taxon>
    </lineage>
</organism>
<dbReference type="PANTHER" id="PTHR26379:SF180">
    <property type="entry name" value="TRAF TRANSCRIPTION FACTOR"/>
    <property type="match status" value="1"/>
</dbReference>
<evidence type="ECO:0000256" key="2">
    <source>
        <dbReference type="ARBA" id="ARBA00010846"/>
    </source>
</evidence>
<keyword evidence="4" id="KW-0800">Toxin</keyword>
<evidence type="ECO:0000313" key="7">
    <source>
        <dbReference type="Proteomes" id="UP000298652"/>
    </source>
</evidence>
<dbReference type="InterPro" id="IPR001574">
    <property type="entry name" value="Ribosome_inactivat_prot"/>
</dbReference>
<reference evidence="6" key="1">
    <citation type="submission" date="2019-03" db="EMBL/GenBank/DDBJ databases">
        <title>WGS assembly of Setaria viridis.</title>
        <authorList>
            <person name="Huang P."/>
            <person name="Jenkins J."/>
            <person name="Grimwood J."/>
            <person name="Barry K."/>
            <person name="Healey A."/>
            <person name="Mamidi S."/>
            <person name="Sreedasyam A."/>
            <person name="Shu S."/>
            <person name="Feldman M."/>
            <person name="Wu J."/>
            <person name="Yu Y."/>
            <person name="Chen C."/>
            <person name="Johnson J."/>
            <person name="Rokhsar D."/>
            <person name="Baxter I."/>
            <person name="Schmutz J."/>
            <person name="Brutnell T."/>
            <person name="Kellogg E."/>
        </authorList>
    </citation>
    <scope>NUCLEOTIDE SEQUENCE [LARGE SCALE GENOMIC DNA]</scope>
</reference>
<evidence type="ECO:0000256" key="3">
    <source>
        <dbReference type="ARBA" id="ARBA00030788"/>
    </source>
</evidence>
<keyword evidence="4" id="KW-0652">Protein synthesis inhibitor</keyword>
<comment type="catalytic activity">
    <reaction evidence="4">
        <text>Endohydrolysis of the N-glycosidic bond at one specific adenosine on the 28S rRNA.</text>
        <dbReference type="EC" id="3.2.2.22"/>
    </reaction>
</comment>
<dbReference type="AlphaFoldDB" id="A0A4U6TJN1"/>
<evidence type="ECO:0000256" key="4">
    <source>
        <dbReference type="RuleBase" id="RU004915"/>
    </source>
</evidence>
<dbReference type="Gene3D" id="4.10.470.10">
    <property type="entry name" value="Ricin (A Subunit), domain 2"/>
    <property type="match status" value="1"/>
</dbReference>
<dbReference type="SUPFAM" id="SSF56371">
    <property type="entry name" value="Ribosome inactivating proteins (RIP)"/>
    <property type="match status" value="1"/>
</dbReference>
<dbReference type="InterPro" id="IPR011333">
    <property type="entry name" value="SKP1/BTB/POZ_sf"/>
</dbReference>
<keyword evidence="4" id="KW-0611">Plant defense</keyword>
<dbReference type="Pfam" id="PF00161">
    <property type="entry name" value="RIP"/>
    <property type="match status" value="1"/>
</dbReference>
<keyword evidence="7" id="KW-1185">Reference proteome</keyword>
<dbReference type="EMBL" id="CM016559">
    <property type="protein sequence ID" value="TKW01155.1"/>
    <property type="molecule type" value="Genomic_DNA"/>
</dbReference>
<dbReference type="GO" id="GO:0006952">
    <property type="term" value="P:defense response"/>
    <property type="evidence" value="ECO:0007669"/>
    <property type="project" value="UniProtKB-KW"/>
</dbReference>
<dbReference type="Pfam" id="PF24570">
    <property type="entry name" value="BACK_BPM_SPOP"/>
    <property type="match status" value="1"/>
</dbReference>
<dbReference type="Proteomes" id="UP000298652">
    <property type="component" value="Chromosome 8"/>
</dbReference>
<dbReference type="PROSITE" id="PS50097">
    <property type="entry name" value="BTB"/>
    <property type="match status" value="1"/>
</dbReference>
<dbReference type="PANTHER" id="PTHR26379">
    <property type="entry name" value="BTB/POZ AND MATH DOMAIN-CONTAINING PROTEIN 1"/>
    <property type="match status" value="1"/>
</dbReference>
<name>A0A4U6TJN1_SETVI</name>
<comment type="similarity">
    <text evidence="4">Belongs to the ribosome-inactivating protein family.</text>
</comment>
<comment type="pathway">
    <text evidence="1">Protein modification; protein ubiquitination.</text>
</comment>
<dbReference type="InterPro" id="IPR056423">
    <property type="entry name" value="BACK_BPM_SPOP"/>
</dbReference>
<gene>
    <name evidence="6" type="ORF">SEVIR_8G160500v2</name>
</gene>
<dbReference type="GO" id="GO:0016567">
    <property type="term" value="P:protein ubiquitination"/>
    <property type="evidence" value="ECO:0007669"/>
    <property type="project" value="InterPro"/>
</dbReference>
<dbReference type="Pfam" id="PF00651">
    <property type="entry name" value="BTB"/>
    <property type="match status" value="1"/>
</dbReference>
<dbReference type="GO" id="GO:0030598">
    <property type="term" value="F:rRNA N-glycosylase activity"/>
    <property type="evidence" value="ECO:0007669"/>
    <property type="project" value="UniProtKB-EC"/>
</dbReference>
<dbReference type="Gramene" id="TKW01155">
    <property type="protein sequence ID" value="TKW01155"/>
    <property type="gene ID" value="SEVIR_8G160500v2"/>
</dbReference>